<sequence length="552" mass="59799">MNATPTFGRLGDHAVDRRRFLGLIATGAAVVGIPGLLTACSTTPTPAATNPAAAAGDVIPKYIPVTYIDPDYPSVNGSVPGYESIPAELVQSVKDAPGTGVVYTAMTPLWGTVPPSKGNKYYEAVNDMLGSEIQFQITDGNVYGDKLATVLASAKDVPDWVCIPTWNLPPRFGSEIVENVFQDLTPYLAGDKVTPYPNLANISSDAWKFCVFNGKLYGLPFPGEVITDAIFYRRDVLDSLGITPDVKNGQDLLDLALELTGGSTWGAEDLWNSAAIIHAVPPKWKLDGDTLVHRVETEEYREALAWNAALFASGAVHPDAVADQSGEAKARFQSGKSLIANDGVGGWHEAMRDNLASNPAYWQQPFDPFAADGGTPVLWKGNPANIFSFLKKTDDEEKIKELLAIANVLAAPYGTTEYDTINNGVEGVHYTRGDDGLPVPTELAATELQPTYIFLVDPPISETHVQYPGYVKAASEWKANAAQYAADPLFYAQQIVEPQQYASIGQPFVDLEKDISRGRKDMKDLDAAVETWRASGGEELRAYYQDILDQQS</sequence>
<evidence type="ECO:0000313" key="4">
    <source>
        <dbReference type="Proteomes" id="UP000321118"/>
    </source>
</evidence>
<dbReference type="AlphaFoldDB" id="A0A510V6R2"/>
<keyword evidence="2" id="KW-0472">Membrane</keyword>
<keyword evidence="2" id="KW-1133">Transmembrane helix</keyword>
<reference evidence="3 4" key="1">
    <citation type="submission" date="2019-07" db="EMBL/GenBank/DDBJ databases">
        <title>Whole genome shotgun sequence of Cellulomonas xylanilytica NBRC 101102.</title>
        <authorList>
            <person name="Hosoyama A."/>
            <person name="Uohara A."/>
            <person name="Ohji S."/>
            <person name="Ichikawa N."/>
        </authorList>
    </citation>
    <scope>NUCLEOTIDE SEQUENCE [LARGE SCALE GENOMIC DNA]</scope>
    <source>
        <strain evidence="3 4">NBRC 101102</strain>
    </source>
</reference>
<dbReference type="PANTHER" id="PTHR43649:SF31">
    <property type="entry name" value="SN-GLYCEROL-3-PHOSPHATE-BINDING PERIPLASMIC PROTEIN UGPB"/>
    <property type="match status" value="1"/>
</dbReference>
<dbReference type="SUPFAM" id="SSF53850">
    <property type="entry name" value="Periplasmic binding protein-like II"/>
    <property type="match status" value="1"/>
</dbReference>
<dbReference type="Gene3D" id="3.40.190.10">
    <property type="entry name" value="Periplasmic binding protein-like II"/>
    <property type="match status" value="2"/>
</dbReference>
<evidence type="ECO:0000256" key="1">
    <source>
        <dbReference type="ARBA" id="ARBA00008520"/>
    </source>
</evidence>
<evidence type="ECO:0000256" key="2">
    <source>
        <dbReference type="SAM" id="Phobius"/>
    </source>
</evidence>
<name>A0A510V6R2_9CELL</name>
<dbReference type="PANTHER" id="PTHR43649">
    <property type="entry name" value="ARABINOSE-BINDING PROTEIN-RELATED"/>
    <property type="match status" value="1"/>
</dbReference>
<organism evidence="3 4">
    <name type="scientific">Cellulomonas xylanilytica</name>
    <dbReference type="NCBI Taxonomy" id="233583"/>
    <lineage>
        <taxon>Bacteria</taxon>
        <taxon>Bacillati</taxon>
        <taxon>Actinomycetota</taxon>
        <taxon>Actinomycetes</taxon>
        <taxon>Micrococcales</taxon>
        <taxon>Cellulomonadaceae</taxon>
        <taxon>Cellulomonas</taxon>
    </lineage>
</organism>
<protein>
    <submittedName>
        <fullName evidence="3">Sugar ABC transporter substrate-binding protein</fullName>
    </submittedName>
</protein>
<dbReference type="RefSeq" id="WP_146928736.1">
    <property type="nucleotide sequence ID" value="NZ_BJUB01000010.1"/>
</dbReference>
<dbReference type="Proteomes" id="UP000321118">
    <property type="component" value="Unassembled WGS sequence"/>
</dbReference>
<comment type="caution">
    <text evidence="3">The sequence shown here is derived from an EMBL/GenBank/DDBJ whole genome shotgun (WGS) entry which is preliminary data.</text>
</comment>
<dbReference type="PROSITE" id="PS51318">
    <property type="entry name" value="TAT"/>
    <property type="match status" value="1"/>
</dbReference>
<comment type="similarity">
    <text evidence="1">Belongs to the bacterial solute-binding protein 1 family.</text>
</comment>
<dbReference type="InterPro" id="IPR006311">
    <property type="entry name" value="TAT_signal"/>
</dbReference>
<keyword evidence="2" id="KW-0812">Transmembrane</keyword>
<proteinExistence type="inferred from homology"/>
<dbReference type="EMBL" id="BJUB01000010">
    <property type="protein sequence ID" value="GEK22558.1"/>
    <property type="molecule type" value="Genomic_DNA"/>
</dbReference>
<keyword evidence="4" id="KW-1185">Reference proteome</keyword>
<dbReference type="InterPro" id="IPR050490">
    <property type="entry name" value="Bact_solute-bd_prot1"/>
</dbReference>
<dbReference type="OrthoDB" id="2513152at2"/>
<gene>
    <name evidence="3" type="ORF">CXY01_30780</name>
</gene>
<accession>A0A510V6R2</accession>
<evidence type="ECO:0000313" key="3">
    <source>
        <dbReference type="EMBL" id="GEK22558.1"/>
    </source>
</evidence>
<feature type="transmembrane region" description="Helical" evidence="2">
    <location>
        <begin position="20"/>
        <end position="37"/>
    </location>
</feature>